<feature type="transmembrane region" description="Helical" evidence="1">
    <location>
        <begin position="86"/>
        <end position="106"/>
    </location>
</feature>
<keyword evidence="1" id="KW-0472">Membrane</keyword>
<dbReference type="EMBL" id="CM017697">
    <property type="protein sequence ID" value="TYH00656.1"/>
    <property type="molecule type" value="Genomic_DNA"/>
</dbReference>
<accession>A0A5D2F520</accession>
<evidence type="ECO:0000313" key="3">
    <source>
        <dbReference type="Proteomes" id="UP000323506"/>
    </source>
</evidence>
<feature type="transmembrane region" description="Helical" evidence="1">
    <location>
        <begin position="41"/>
        <end position="61"/>
    </location>
</feature>
<dbReference type="AlphaFoldDB" id="A0A5D2F520"/>
<reference evidence="2 3" key="1">
    <citation type="submission" date="2019-06" db="EMBL/GenBank/DDBJ databases">
        <title>WGS assembly of Gossypium darwinii.</title>
        <authorList>
            <person name="Chen Z.J."/>
            <person name="Sreedasyam A."/>
            <person name="Ando A."/>
            <person name="Song Q."/>
            <person name="De L."/>
            <person name="Hulse-Kemp A."/>
            <person name="Ding M."/>
            <person name="Ye W."/>
            <person name="Kirkbride R."/>
            <person name="Jenkins J."/>
            <person name="Plott C."/>
            <person name="Lovell J."/>
            <person name="Lin Y.-M."/>
            <person name="Vaughn R."/>
            <person name="Liu B."/>
            <person name="Li W."/>
            <person name="Simpson S."/>
            <person name="Scheffler B."/>
            <person name="Saski C."/>
            <person name="Grover C."/>
            <person name="Hu G."/>
            <person name="Conover J."/>
            <person name="Carlson J."/>
            <person name="Shu S."/>
            <person name="Boston L."/>
            <person name="Williams M."/>
            <person name="Peterson D."/>
            <person name="Mcgee K."/>
            <person name="Jones D."/>
            <person name="Wendel J."/>
            <person name="Stelly D."/>
            <person name="Grimwood J."/>
            <person name="Schmutz J."/>
        </authorList>
    </citation>
    <scope>NUCLEOTIDE SEQUENCE [LARGE SCALE GENOMIC DNA]</scope>
    <source>
        <strain evidence="2">1808015.09</strain>
    </source>
</reference>
<name>A0A5D2F520_GOSDA</name>
<feature type="transmembrane region" description="Helical" evidence="1">
    <location>
        <begin position="6"/>
        <end position="29"/>
    </location>
</feature>
<evidence type="ECO:0000313" key="2">
    <source>
        <dbReference type="EMBL" id="TYH00656.1"/>
    </source>
</evidence>
<keyword evidence="1" id="KW-0812">Transmembrane</keyword>
<organism evidence="2 3">
    <name type="scientific">Gossypium darwinii</name>
    <name type="common">Darwin's cotton</name>
    <name type="synonym">Gossypium barbadense var. darwinii</name>
    <dbReference type="NCBI Taxonomy" id="34276"/>
    <lineage>
        <taxon>Eukaryota</taxon>
        <taxon>Viridiplantae</taxon>
        <taxon>Streptophyta</taxon>
        <taxon>Embryophyta</taxon>
        <taxon>Tracheophyta</taxon>
        <taxon>Spermatophyta</taxon>
        <taxon>Magnoliopsida</taxon>
        <taxon>eudicotyledons</taxon>
        <taxon>Gunneridae</taxon>
        <taxon>Pentapetalae</taxon>
        <taxon>rosids</taxon>
        <taxon>malvids</taxon>
        <taxon>Malvales</taxon>
        <taxon>Malvaceae</taxon>
        <taxon>Malvoideae</taxon>
        <taxon>Gossypium</taxon>
    </lineage>
</organism>
<feature type="transmembrane region" description="Helical" evidence="1">
    <location>
        <begin position="118"/>
        <end position="135"/>
    </location>
</feature>
<protein>
    <submittedName>
        <fullName evidence="2">Uncharacterized protein</fullName>
    </submittedName>
</protein>
<keyword evidence="3" id="KW-1185">Reference proteome</keyword>
<evidence type="ECO:0000256" key="1">
    <source>
        <dbReference type="SAM" id="Phobius"/>
    </source>
</evidence>
<gene>
    <name evidence="2" type="ORF">ES288_A10G296400v1</name>
</gene>
<proteinExistence type="predicted"/>
<keyword evidence="1" id="KW-1133">Transmembrane helix</keyword>
<dbReference type="Proteomes" id="UP000323506">
    <property type="component" value="Chromosome A10"/>
</dbReference>
<sequence length="367" mass="41506">MPGKETIAWIALSVTAYIGVLILLAHFALGEKLLKVFVSTWYYVPVLFPIWHLILLSRYVFPANVYTKLERLEIHNGVMNLCSSRFVIPGFMFTNNIIFIDLSFVSTYSIHHNLTNRTVALGTLSFVLLLLRNFVKNSDNVLYNANVVHPPSEGDEEAQAMFTFMPWSKRTHTGGRLNLKTRSRCKRAQSPLPTVGVEIELALRCESRRHPLAPTSSFEVEPTAGVSTLALRHGSRCRLAWSSIDMVSTMYILEAKLDSPLLAPLHYLQSVDEQQLHYPPTPLLLHRLLGGDFSSTMRFCNQSSQTIAEESTITSVRRVPSSIFREVRYGKLLQAWKEAKPSPKTPEEVARLIVETLSRHQKADVEV</sequence>